<dbReference type="Proteomes" id="UP000221168">
    <property type="component" value="Unassembled WGS sequence"/>
</dbReference>
<feature type="transmembrane region" description="Helical" evidence="1">
    <location>
        <begin position="110"/>
        <end position="130"/>
    </location>
</feature>
<dbReference type="InterPro" id="IPR050879">
    <property type="entry name" value="Acyltransferase_3"/>
</dbReference>
<feature type="transmembrane region" description="Helical" evidence="1">
    <location>
        <begin position="272"/>
        <end position="293"/>
    </location>
</feature>
<feature type="transmembrane region" description="Helical" evidence="1">
    <location>
        <begin position="64"/>
        <end position="89"/>
    </location>
</feature>
<feature type="domain" description="Acyltransferase 3" evidence="2">
    <location>
        <begin position="35"/>
        <end position="349"/>
    </location>
</feature>
<evidence type="ECO:0000259" key="2">
    <source>
        <dbReference type="Pfam" id="PF01757"/>
    </source>
</evidence>
<sequence length="366" mass="40645">MGQQGLIPDRIHQPVGAKPRWSQARLTGRQAPMLDSIQYLRAIAAWLVVLYHVYASLARETGTAPVFAAGAIGVDIFFVLSGFLMTMVVDRGETMDRRFLLRRWFRIAPLYYLMTLALFVIALVEPHLLYSATADPLRLLCSVLFLPGSEASGGAQPILALGWTLNYEMAFYLLVFIFVRWGGDNRLFGLMAFLVFLVLLGQVVDNPGTVLRFYTDPIVLEFAMGIFLYNTIFRRRPSRFSAGVAWLAILSGALLFALQIRSEPEAWRFLVWGVPAALIVAGGVHGFTARIGWLGRLGDWSYSTYLLHVYVIQAGVKLVLPALGLSSAPPLAVFLLTAPLIALGSFLLFRGVEMPVMRRFGRSVAR</sequence>
<feature type="transmembrane region" description="Helical" evidence="1">
    <location>
        <begin position="210"/>
        <end position="228"/>
    </location>
</feature>
<accession>A0A2G1QN28</accession>
<comment type="caution">
    <text evidence="3">The sequence shown here is derived from an EMBL/GenBank/DDBJ whole genome shotgun (WGS) entry which is preliminary data.</text>
</comment>
<dbReference type="OrthoDB" id="9767863at2"/>
<evidence type="ECO:0000313" key="3">
    <source>
        <dbReference type="EMBL" id="PHP66871.1"/>
    </source>
</evidence>
<dbReference type="GO" id="GO:0016747">
    <property type="term" value="F:acyltransferase activity, transferring groups other than amino-acyl groups"/>
    <property type="evidence" value="ECO:0007669"/>
    <property type="project" value="InterPro"/>
</dbReference>
<name>A0A2G1QN28_9HYPH</name>
<dbReference type="RefSeq" id="WP_099306638.1">
    <property type="nucleotide sequence ID" value="NZ_PDVP01000006.1"/>
</dbReference>
<feature type="transmembrane region" description="Helical" evidence="1">
    <location>
        <begin position="305"/>
        <end position="325"/>
    </location>
</feature>
<feature type="transmembrane region" description="Helical" evidence="1">
    <location>
        <begin position="39"/>
        <end position="58"/>
    </location>
</feature>
<dbReference type="Pfam" id="PF01757">
    <property type="entry name" value="Acyl_transf_3"/>
    <property type="match status" value="1"/>
</dbReference>
<dbReference type="GO" id="GO:0016020">
    <property type="term" value="C:membrane"/>
    <property type="evidence" value="ECO:0007669"/>
    <property type="project" value="TreeGrafter"/>
</dbReference>
<proteinExistence type="predicted"/>
<dbReference type="EMBL" id="PDVP01000006">
    <property type="protein sequence ID" value="PHP66871.1"/>
    <property type="molecule type" value="Genomic_DNA"/>
</dbReference>
<reference evidence="3 4" key="1">
    <citation type="submission" date="2017-10" db="EMBL/GenBank/DDBJ databases">
        <title>Sedimentibacterium mangrovi gen. nov., sp. nov., a novel member of family Phyllobacteriacea isolated from mangrove sediment.</title>
        <authorList>
            <person name="Liao H."/>
            <person name="Tian Y."/>
        </authorList>
    </citation>
    <scope>NUCLEOTIDE SEQUENCE [LARGE SCALE GENOMIC DNA]</scope>
    <source>
        <strain evidence="3 4">X9-2-2</strain>
    </source>
</reference>
<dbReference type="PANTHER" id="PTHR23028">
    <property type="entry name" value="ACETYLTRANSFERASE"/>
    <property type="match status" value="1"/>
</dbReference>
<feature type="transmembrane region" description="Helical" evidence="1">
    <location>
        <begin position="158"/>
        <end position="179"/>
    </location>
</feature>
<organism evidence="3 4">
    <name type="scientific">Zhengella mangrovi</name>
    <dbReference type="NCBI Taxonomy" id="1982044"/>
    <lineage>
        <taxon>Bacteria</taxon>
        <taxon>Pseudomonadati</taxon>
        <taxon>Pseudomonadota</taxon>
        <taxon>Alphaproteobacteria</taxon>
        <taxon>Hyphomicrobiales</taxon>
        <taxon>Notoacmeibacteraceae</taxon>
        <taxon>Zhengella</taxon>
    </lineage>
</organism>
<dbReference type="GO" id="GO:0000271">
    <property type="term" value="P:polysaccharide biosynthetic process"/>
    <property type="evidence" value="ECO:0007669"/>
    <property type="project" value="TreeGrafter"/>
</dbReference>
<evidence type="ECO:0000313" key="4">
    <source>
        <dbReference type="Proteomes" id="UP000221168"/>
    </source>
</evidence>
<feature type="transmembrane region" description="Helical" evidence="1">
    <location>
        <begin position="331"/>
        <end position="349"/>
    </location>
</feature>
<feature type="transmembrane region" description="Helical" evidence="1">
    <location>
        <begin position="186"/>
        <end position="204"/>
    </location>
</feature>
<keyword evidence="1" id="KW-0812">Transmembrane</keyword>
<feature type="transmembrane region" description="Helical" evidence="1">
    <location>
        <begin position="240"/>
        <end position="260"/>
    </location>
</feature>
<dbReference type="PANTHER" id="PTHR23028:SF53">
    <property type="entry name" value="ACYL_TRANSF_3 DOMAIN-CONTAINING PROTEIN"/>
    <property type="match status" value="1"/>
</dbReference>
<gene>
    <name evidence="3" type="ORF">CSC94_12275</name>
</gene>
<keyword evidence="1" id="KW-0472">Membrane</keyword>
<keyword evidence="4" id="KW-1185">Reference proteome</keyword>
<keyword evidence="1" id="KW-1133">Transmembrane helix</keyword>
<evidence type="ECO:0000256" key="1">
    <source>
        <dbReference type="SAM" id="Phobius"/>
    </source>
</evidence>
<dbReference type="AlphaFoldDB" id="A0A2G1QN28"/>
<dbReference type="InterPro" id="IPR002656">
    <property type="entry name" value="Acyl_transf_3_dom"/>
</dbReference>
<protein>
    <recommendedName>
        <fullName evidence="2">Acyltransferase 3 domain-containing protein</fullName>
    </recommendedName>
</protein>